<gene>
    <name evidence="1" type="ORF">HGB48_24540</name>
</gene>
<accession>A0A846Z905</accession>
<reference evidence="1 2" key="1">
    <citation type="submission" date="2020-04" db="EMBL/GenBank/DDBJ databases">
        <title>MicrobeNet Type strains.</title>
        <authorList>
            <person name="Nicholson A.C."/>
        </authorList>
    </citation>
    <scope>NUCLEOTIDE SEQUENCE [LARGE SCALE GENOMIC DNA]</scope>
    <source>
        <strain evidence="1 2">ATCC BAA-277</strain>
    </source>
</reference>
<dbReference type="EMBL" id="JAAXPI010000043">
    <property type="protein sequence ID" value="NKZ06883.1"/>
    <property type="molecule type" value="Genomic_DNA"/>
</dbReference>
<sequence>MNASKKDRRQVVRLALEAIGSTPGLNVGTVYRTTTATGPAYARERDALYRRLVDRLDTRLGTAGELGMVFMDGDGTANGYYAAHRSMKLAHRSIIEDPLFQCSGRSQLVHMADLVAWTSYQSLLRHPGKRYTWDWFDTYLKAADINGGPILC</sequence>
<keyword evidence="2" id="KW-1185">Reference proteome</keyword>
<dbReference type="Proteomes" id="UP000579250">
    <property type="component" value="Unassembled WGS sequence"/>
</dbReference>
<comment type="caution">
    <text evidence="1">The sequence shown here is derived from an EMBL/GenBank/DDBJ whole genome shotgun (WGS) entry which is preliminary data.</text>
</comment>
<dbReference type="AlphaFoldDB" id="A0A846Z905"/>
<organism evidence="1 2">
    <name type="scientific">Actinomadura latina</name>
    <dbReference type="NCBI Taxonomy" id="163603"/>
    <lineage>
        <taxon>Bacteria</taxon>
        <taxon>Bacillati</taxon>
        <taxon>Actinomycetota</taxon>
        <taxon>Actinomycetes</taxon>
        <taxon>Streptosporangiales</taxon>
        <taxon>Thermomonosporaceae</taxon>
        <taxon>Actinomadura</taxon>
    </lineage>
</organism>
<proteinExistence type="predicted"/>
<dbReference type="RefSeq" id="WP_157438537.1">
    <property type="nucleotide sequence ID" value="NZ_JAAXPI010000043.1"/>
</dbReference>
<name>A0A846Z905_9ACTN</name>
<evidence type="ECO:0000313" key="1">
    <source>
        <dbReference type="EMBL" id="NKZ06883.1"/>
    </source>
</evidence>
<protein>
    <submittedName>
        <fullName evidence="1">Uncharacterized protein</fullName>
    </submittedName>
</protein>
<evidence type="ECO:0000313" key="2">
    <source>
        <dbReference type="Proteomes" id="UP000579250"/>
    </source>
</evidence>